<dbReference type="Proteomes" id="UP001596472">
    <property type="component" value="Unassembled WGS sequence"/>
</dbReference>
<dbReference type="CDD" id="cd16143">
    <property type="entry name" value="ARS_like"/>
    <property type="match status" value="1"/>
</dbReference>
<sequence length="514" mass="56243">MTRPKTLLQLSAALLCGLCTLSAADRPNVVIIYGDDVGFGDVGVNGSKLIPTPNIDRLASGGLNFTDGHCSAATCTPSRFSLLTGVHGFRHDVSILPPNAPLSIPTEILTLPKLFKKAGYTTGVVGKWHLGIGEKGVPTNWNGAVKPGPLEIGFDSSFLLPSTNDRVPCVYLDGHHVVGLDPNDPLYVGNKLKDVQKPGSTQYPDGQTDREAMTYYQSTHGHSDSVINGIGRIGYMAGGKSALWNDETMADVFVKEARDYITTNKDKPFFLYFASQDIHVPRAPNPRFKGKTELGFRGDAMVQFDWATGEIMKALEENGLTENTIVIFSSDNGPVYDDGYNDGTRVKTSSKEVDQGHDGSGIWRGGKYQIYEGGTRVPLIIRWPARIKPGTSKAMVNQIDFIASFANMLDIELAENEAQDSRDMLPAFLGEDEKGLPYMVQEARTFALRSGDWKYISNESLKKETKGKKAPKPELYNLETDPSEQSNIIDQNPEKAASMAKQLDELIESDGVRK</sequence>
<evidence type="ECO:0000256" key="4">
    <source>
        <dbReference type="SAM" id="SignalP"/>
    </source>
</evidence>
<dbReference type="PANTHER" id="PTHR43751:SF7">
    <property type="entry name" value="ARYLSULPHATASE A"/>
    <property type="match status" value="1"/>
</dbReference>
<evidence type="ECO:0000256" key="3">
    <source>
        <dbReference type="SAM" id="MobiDB-lite"/>
    </source>
</evidence>
<evidence type="ECO:0000256" key="2">
    <source>
        <dbReference type="ARBA" id="ARBA00022801"/>
    </source>
</evidence>
<dbReference type="PROSITE" id="PS00523">
    <property type="entry name" value="SULFATASE_1"/>
    <property type="match status" value="1"/>
</dbReference>
<comment type="similarity">
    <text evidence="1">Belongs to the sulfatase family.</text>
</comment>
<evidence type="ECO:0000256" key="1">
    <source>
        <dbReference type="ARBA" id="ARBA00008779"/>
    </source>
</evidence>
<keyword evidence="2" id="KW-0378">Hydrolase</keyword>
<dbReference type="PANTHER" id="PTHR43751">
    <property type="entry name" value="SULFATASE"/>
    <property type="match status" value="1"/>
</dbReference>
<feature type="domain" description="Sulfatase N-terminal" evidence="5">
    <location>
        <begin position="27"/>
        <end position="410"/>
    </location>
</feature>
<feature type="signal peptide" evidence="4">
    <location>
        <begin position="1"/>
        <end position="23"/>
    </location>
</feature>
<feature type="chain" id="PRO_5046911626" evidence="4">
    <location>
        <begin position="24"/>
        <end position="514"/>
    </location>
</feature>
<feature type="region of interest" description="Disordered" evidence="3">
    <location>
        <begin position="462"/>
        <end position="488"/>
    </location>
</feature>
<accession>A0ABW2L4K9</accession>
<dbReference type="InterPro" id="IPR024607">
    <property type="entry name" value="Sulfatase_CS"/>
</dbReference>
<keyword evidence="4" id="KW-0732">Signal</keyword>
<comment type="caution">
    <text evidence="6">The sequence shown here is derived from an EMBL/GenBank/DDBJ whole genome shotgun (WGS) entry which is preliminary data.</text>
</comment>
<reference evidence="7" key="1">
    <citation type="journal article" date="2019" name="Int. J. Syst. Evol. Microbiol.">
        <title>The Global Catalogue of Microorganisms (GCM) 10K type strain sequencing project: providing services to taxonomists for standard genome sequencing and annotation.</title>
        <authorList>
            <consortium name="The Broad Institute Genomics Platform"/>
            <consortium name="The Broad Institute Genome Sequencing Center for Infectious Disease"/>
            <person name="Wu L."/>
            <person name="Ma J."/>
        </authorList>
    </citation>
    <scope>NUCLEOTIDE SEQUENCE [LARGE SCALE GENOMIC DNA]</scope>
    <source>
        <strain evidence="7">CGMCC 4.1467</strain>
    </source>
</reference>
<dbReference type="Gene3D" id="3.40.720.10">
    <property type="entry name" value="Alkaline Phosphatase, subunit A"/>
    <property type="match status" value="1"/>
</dbReference>
<dbReference type="Pfam" id="PF00884">
    <property type="entry name" value="Sulfatase"/>
    <property type="match status" value="1"/>
</dbReference>
<dbReference type="PROSITE" id="PS00149">
    <property type="entry name" value="SULFATASE_2"/>
    <property type="match status" value="1"/>
</dbReference>
<keyword evidence="7" id="KW-1185">Reference proteome</keyword>
<dbReference type="SUPFAM" id="SSF53649">
    <property type="entry name" value="Alkaline phosphatase-like"/>
    <property type="match status" value="1"/>
</dbReference>
<dbReference type="InterPro" id="IPR052701">
    <property type="entry name" value="GAG_Ulvan_Degrading_Sulfatases"/>
</dbReference>
<dbReference type="RefSeq" id="WP_379711445.1">
    <property type="nucleotide sequence ID" value="NZ_JBHTBS010000003.1"/>
</dbReference>
<evidence type="ECO:0000259" key="5">
    <source>
        <dbReference type="Pfam" id="PF00884"/>
    </source>
</evidence>
<protein>
    <submittedName>
        <fullName evidence="6">Sulfatase-like hydrolase/transferase</fullName>
    </submittedName>
</protein>
<dbReference type="EMBL" id="JBHTBS010000003">
    <property type="protein sequence ID" value="MFC7337293.1"/>
    <property type="molecule type" value="Genomic_DNA"/>
</dbReference>
<evidence type="ECO:0000313" key="7">
    <source>
        <dbReference type="Proteomes" id="UP001596472"/>
    </source>
</evidence>
<dbReference type="InterPro" id="IPR017850">
    <property type="entry name" value="Alkaline_phosphatase_core_sf"/>
</dbReference>
<dbReference type="Gene3D" id="3.30.1120.10">
    <property type="match status" value="1"/>
</dbReference>
<gene>
    <name evidence="6" type="ORF">ACFQY0_08915</name>
</gene>
<name>A0ABW2L4K9_9BACT</name>
<proteinExistence type="inferred from homology"/>
<organism evidence="6 7">
    <name type="scientific">Haloferula chungangensis</name>
    <dbReference type="NCBI Taxonomy" id="1048331"/>
    <lineage>
        <taxon>Bacteria</taxon>
        <taxon>Pseudomonadati</taxon>
        <taxon>Verrucomicrobiota</taxon>
        <taxon>Verrucomicrobiia</taxon>
        <taxon>Verrucomicrobiales</taxon>
        <taxon>Verrucomicrobiaceae</taxon>
        <taxon>Haloferula</taxon>
    </lineage>
</organism>
<evidence type="ECO:0000313" key="6">
    <source>
        <dbReference type="EMBL" id="MFC7337293.1"/>
    </source>
</evidence>
<dbReference type="InterPro" id="IPR000917">
    <property type="entry name" value="Sulfatase_N"/>
</dbReference>